<evidence type="ECO:0000313" key="11">
    <source>
        <dbReference type="EMBL" id="CAE0519219.1"/>
    </source>
</evidence>
<feature type="region of interest" description="Disordered" evidence="10">
    <location>
        <begin position="68"/>
        <end position="93"/>
    </location>
</feature>
<dbReference type="PRINTS" id="PR00734">
    <property type="entry name" value="GLHYDRLASE7"/>
</dbReference>
<gene>
    <name evidence="11" type="ORF">SACU0126_LOCUS579</name>
</gene>
<keyword evidence="8" id="KW-0326">Glycosidase</keyword>
<dbReference type="SUPFAM" id="SSF49899">
    <property type="entry name" value="Concanavalin A-like lectins/glucanases"/>
    <property type="match status" value="1"/>
</dbReference>
<dbReference type="InterPro" id="IPR001722">
    <property type="entry name" value="Glyco_hydro_7"/>
</dbReference>
<evidence type="ECO:0000256" key="10">
    <source>
        <dbReference type="SAM" id="MobiDB-lite"/>
    </source>
</evidence>
<comment type="similarity">
    <text evidence="2">Belongs to the glycosyl hydrolase 7 (cellulase C) family.</text>
</comment>
<dbReference type="GO" id="GO:0016162">
    <property type="term" value="F:cellulose 1,4-beta-cellobiosidase activity"/>
    <property type="evidence" value="ECO:0007669"/>
    <property type="project" value="UniProtKB-EC"/>
</dbReference>
<dbReference type="EMBL" id="HBIQ01001431">
    <property type="protein sequence ID" value="CAE0519219.1"/>
    <property type="molecule type" value="Transcribed_RNA"/>
</dbReference>
<reference evidence="11" key="1">
    <citation type="submission" date="2021-01" db="EMBL/GenBank/DDBJ databases">
        <authorList>
            <person name="Corre E."/>
            <person name="Pelletier E."/>
            <person name="Niang G."/>
            <person name="Scheremetjew M."/>
            <person name="Finn R."/>
            <person name="Kale V."/>
            <person name="Holt S."/>
            <person name="Cochrane G."/>
            <person name="Meng A."/>
            <person name="Brown T."/>
            <person name="Cohen L."/>
        </authorList>
    </citation>
    <scope>NUCLEOTIDE SEQUENCE</scope>
    <source>
        <strain evidence="11">SPMC142</strain>
    </source>
</reference>
<evidence type="ECO:0000256" key="3">
    <source>
        <dbReference type="ARBA" id="ARBA00012561"/>
    </source>
</evidence>
<comment type="catalytic activity">
    <reaction evidence="1">
        <text>Hydrolysis of (1-&gt;4)-beta-D-glucosidic linkages in cellulose and cellotetraose, releasing cellobiose from the non-reducing ends of the chains.</text>
        <dbReference type="EC" id="3.2.1.91"/>
    </reaction>
</comment>
<evidence type="ECO:0000256" key="1">
    <source>
        <dbReference type="ARBA" id="ARBA00001641"/>
    </source>
</evidence>
<name>A0A7S3VV34_9SPIT</name>
<keyword evidence="5" id="KW-0378">Hydrolase</keyword>
<dbReference type="Pfam" id="PF00840">
    <property type="entry name" value="Glyco_hydro_7"/>
    <property type="match status" value="1"/>
</dbReference>
<evidence type="ECO:0000256" key="7">
    <source>
        <dbReference type="ARBA" id="ARBA00023277"/>
    </source>
</evidence>
<dbReference type="GO" id="GO:0030245">
    <property type="term" value="P:cellulose catabolic process"/>
    <property type="evidence" value="ECO:0007669"/>
    <property type="project" value="UniProtKB-KW"/>
</dbReference>
<sequence length="133" mass="14652">MTNIPGLSKAYDSITDEMCTATKDIFGDKNDFDRNGGMKAMSDALGRGMVLVMSLWDDTDQNMLWLDSTFPTDKTSPGGPRGSCSIDSGRPDQVESQYPNAYVKYGEIKVGEIGSTYGSHQTFEDEPVLELYQ</sequence>
<evidence type="ECO:0000256" key="5">
    <source>
        <dbReference type="ARBA" id="ARBA00022801"/>
    </source>
</evidence>
<dbReference type="PANTHER" id="PTHR33753:SF2">
    <property type="entry name" value="GLYCOSIDE HYDROLASE FAMILY 7 PROTEIN"/>
    <property type="match status" value="1"/>
</dbReference>
<protein>
    <recommendedName>
        <fullName evidence="3">cellulose 1,4-beta-cellobiosidase (non-reducing end)</fullName>
        <ecNumber evidence="3">3.2.1.91</ecNumber>
    </recommendedName>
</protein>
<dbReference type="AlphaFoldDB" id="A0A7S3VV34"/>
<keyword evidence="4" id="KW-0732">Signal</keyword>
<dbReference type="PANTHER" id="PTHR33753">
    <property type="entry name" value="1,4-BETA-D-GLUCAN CELLOBIOHYDROLASE B"/>
    <property type="match status" value="1"/>
</dbReference>
<evidence type="ECO:0000256" key="8">
    <source>
        <dbReference type="ARBA" id="ARBA00023295"/>
    </source>
</evidence>
<dbReference type="EC" id="3.2.1.91" evidence="3"/>
<evidence type="ECO:0000256" key="2">
    <source>
        <dbReference type="ARBA" id="ARBA00006044"/>
    </source>
</evidence>
<evidence type="ECO:0000256" key="6">
    <source>
        <dbReference type="ARBA" id="ARBA00023001"/>
    </source>
</evidence>
<evidence type="ECO:0000256" key="4">
    <source>
        <dbReference type="ARBA" id="ARBA00022729"/>
    </source>
</evidence>
<feature type="non-terminal residue" evidence="11">
    <location>
        <position position="133"/>
    </location>
</feature>
<organism evidence="11">
    <name type="scientific">Strombidinopsis acuminata</name>
    <dbReference type="NCBI Taxonomy" id="141414"/>
    <lineage>
        <taxon>Eukaryota</taxon>
        <taxon>Sar</taxon>
        <taxon>Alveolata</taxon>
        <taxon>Ciliophora</taxon>
        <taxon>Intramacronucleata</taxon>
        <taxon>Spirotrichea</taxon>
        <taxon>Choreotrichia</taxon>
        <taxon>Choreotrichida</taxon>
        <taxon>Strombidinopsidae</taxon>
        <taxon>Strombidinopsis</taxon>
    </lineage>
</organism>
<keyword evidence="9" id="KW-0624">Polysaccharide degradation</keyword>
<accession>A0A7S3VV34</accession>
<dbReference type="InterPro" id="IPR037019">
    <property type="entry name" value="Glyco_hydro_7_sf"/>
</dbReference>
<proteinExistence type="inferred from homology"/>
<keyword evidence="6" id="KW-0136">Cellulose degradation</keyword>
<dbReference type="InterPro" id="IPR013320">
    <property type="entry name" value="ConA-like_dom_sf"/>
</dbReference>
<evidence type="ECO:0000256" key="9">
    <source>
        <dbReference type="ARBA" id="ARBA00023326"/>
    </source>
</evidence>
<keyword evidence="7" id="KW-0119">Carbohydrate metabolism</keyword>
<dbReference type="Gene3D" id="2.70.100.10">
    <property type="entry name" value="Glycoside hydrolase, family 7, domain"/>
    <property type="match status" value="1"/>
</dbReference>